<reference evidence="1 2" key="1">
    <citation type="journal article" date="2019" name="Nat. Ecol. Evol.">
        <title>Megaphylogeny resolves global patterns of mushroom evolution.</title>
        <authorList>
            <person name="Varga T."/>
            <person name="Krizsan K."/>
            <person name="Foldi C."/>
            <person name="Dima B."/>
            <person name="Sanchez-Garcia M."/>
            <person name="Sanchez-Ramirez S."/>
            <person name="Szollosi G.J."/>
            <person name="Szarkandi J.G."/>
            <person name="Papp V."/>
            <person name="Albert L."/>
            <person name="Andreopoulos W."/>
            <person name="Angelini C."/>
            <person name="Antonin V."/>
            <person name="Barry K.W."/>
            <person name="Bougher N.L."/>
            <person name="Buchanan P."/>
            <person name="Buyck B."/>
            <person name="Bense V."/>
            <person name="Catcheside P."/>
            <person name="Chovatia M."/>
            <person name="Cooper J."/>
            <person name="Damon W."/>
            <person name="Desjardin D."/>
            <person name="Finy P."/>
            <person name="Geml J."/>
            <person name="Haridas S."/>
            <person name="Hughes K."/>
            <person name="Justo A."/>
            <person name="Karasinski D."/>
            <person name="Kautmanova I."/>
            <person name="Kiss B."/>
            <person name="Kocsube S."/>
            <person name="Kotiranta H."/>
            <person name="LaButti K.M."/>
            <person name="Lechner B.E."/>
            <person name="Liimatainen K."/>
            <person name="Lipzen A."/>
            <person name="Lukacs Z."/>
            <person name="Mihaltcheva S."/>
            <person name="Morgado L.N."/>
            <person name="Niskanen T."/>
            <person name="Noordeloos M.E."/>
            <person name="Ohm R.A."/>
            <person name="Ortiz-Santana B."/>
            <person name="Ovrebo C."/>
            <person name="Racz N."/>
            <person name="Riley R."/>
            <person name="Savchenko A."/>
            <person name="Shiryaev A."/>
            <person name="Soop K."/>
            <person name="Spirin V."/>
            <person name="Szebenyi C."/>
            <person name="Tomsovsky M."/>
            <person name="Tulloss R.E."/>
            <person name="Uehling J."/>
            <person name="Grigoriev I.V."/>
            <person name="Vagvolgyi C."/>
            <person name="Papp T."/>
            <person name="Martin F.M."/>
            <person name="Miettinen O."/>
            <person name="Hibbett D.S."/>
            <person name="Nagy L.G."/>
        </authorList>
    </citation>
    <scope>NUCLEOTIDE SEQUENCE [LARGE SCALE GENOMIC DNA]</scope>
    <source>
        <strain evidence="1 2">FP101781</strain>
    </source>
</reference>
<comment type="caution">
    <text evidence="1">The sequence shown here is derived from an EMBL/GenBank/DDBJ whole genome shotgun (WGS) entry which is preliminary data.</text>
</comment>
<evidence type="ECO:0000313" key="1">
    <source>
        <dbReference type="EMBL" id="TEB29006.1"/>
    </source>
</evidence>
<protein>
    <submittedName>
        <fullName evidence="1">Uncharacterized protein</fullName>
    </submittedName>
</protein>
<name>A0A4Y7T4A7_COPMI</name>
<gene>
    <name evidence="1" type="ORF">FA13DRAFT_1711369</name>
</gene>
<keyword evidence="2" id="KW-1185">Reference proteome</keyword>
<dbReference type="OrthoDB" id="2684108at2759"/>
<accession>A0A4Y7T4A7</accession>
<evidence type="ECO:0000313" key="2">
    <source>
        <dbReference type="Proteomes" id="UP000298030"/>
    </source>
</evidence>
<dbReference type="AlphaFoldDB" id="A0A4Y7T4A7"/>
<dbReference type="EMBL" id="QPFP01000029">
    <property type="protein sequence ID" value="TEB29006.1"/>
    <property type="molecule type" value="Genomic_DNA"/>
</dbReference>
<organism evidence="1 2">
    <name type="scientific">Coprinellus micaceus</name>
    <name type="common">Glistening ink-cap mushroom</name>
    <name type="synonym">Coprinus micaceus</name>
    <dbReference type="NCBI Taxonomy" id="71717"/>
    <lineage>
        <taxon>Eukaryota</taxon>
        <taxon>Fungi</taxon>
        <taxon>Dikarya</taxon>
        <taxon>Basidiomycota</taxon>
        <taxon>Agaricomycotina</taxon>
        <taxon>Agaricomycetes</taxon>
        <taxon>Agaricomycetidae</taxon>
        <taxon>Agaricales</taxon>
        <taxon>Agaricineae</taxon>
        <taxon>Psathyrellaceae</taxon>
        <taxon>Coprinellus</taxon>
    </lineage>
</organism>
<dbReference type="Proteomes" id="UP000298030">
    <property type="component" value="Unassembled WGS sequence"/>
</dbReference>
<sequence>MWEIFLNSPLPAEYGSNLVDLILRVVVQSQVSSLTAFDSNSLHGTTSYGPAIDPICAGISLTSTSRVYKAYTEVHERGGPVVFVGAAVDPQMHENTDRLYYSNMGVFLARALGVDQCDQYFSSTAAVESCHPNERAHFWLPSFPLTPTAKRLDSLIPDWTYLVPRPREIGAGFSEAAGKTNL</sequence>
<proteinExistence type="predicted"/>